<evidence type="ECO:0000313" key="3">
    <source>
        <dbReference type="Proteomes" id="UP000265489"/>
    </source>
</evidence>
<proteinExistence type="predicted"/>
<dbReference type="AlphaFoldDB" id="A0A395W9M3"/>
<feature type="coiled-coil region" evidence="1">
    <location>
        <begin position="126"/>
        <end position="160"/>
    </location>
</feature>
<comment type="caution">
    <text evidence="2">The sequence shown here is derived from an EMBL/GenBank/DDBJ whole genome shotgun (WGS) entry which is preliminary data.</text>
</comment>
<protein>
    <submittedName>
        <fullName evidence="2">Uncharacterized protein</fullName>
    </submittedName>
</protein>
<reference evidence="2 3" key="1">
    <citation type="submission" date="2018-08" db="EMBL/GenBank/DDBJ databases">
        <title>A genome reference for cultivated species of the human gut microbiota.</title>
        <authorList>
            <person name="Zou Y."/>
            <person name="Xue W."/>
            <person name="Luo G."/>
        </authorList>
    </citation>
    <scope>NUCLEOTIDE SEQUENCE [LARGE SCALE GENOMIC DNA]</scope>
    <source>
        <strain evidence="2 3">AF15-20</strain>
    </source>
</reference>
<keyword evidence="1" id="KW-0175">Coiled coil</keyword>
<sequence length="161" mass="19395">MKKEFKEIYIYCFVTDSFGTLNYQEKYKTKLVYKDAYTSWYATEGKNGLCFPRQRNVQNFALDLRSMINYATDDLHHVWEGWESESRIASPFEFSEEEIKKYVDEYNRETIKTRIHYTVYSLQSSIEQYEIDIKNQTKKLTEIEEQIVKLEPLCKELEDRG</sequence>
<dbReference type="RefSeq" id="WP_118324943.1">
    <property type="nucleotide sequence ID" value="NZ_DAWEIE010000030.1"/>
</dbReference>
<organism evidence="2 3">
    <name type="scientific">Holdemanella biformis</name>
    <dbReference type="NCBI Taxonomy" id="1735"/>
    <lineage>
        <taxon>Bacteria</taxon>
        <taxon>Bacillati</taxon>
        <taxon>Bacillota</taxon>
        <taxon>Erysipelotrichia</taxon>
        <taxon>Erysipelotrichales</taxon>
        <taxon>Erysipelotrichaceae</taxon>
        <taxon>Holdemanella</taxon>
    </lineage>
</organism>
<gene>
    <name evidence="2" type="ORF">DWW32_04725</name>
</gene>
<dbReference type="EMBL" id="QRYQ01000006">
    <property type="protein sequence ID" value="RGU92286.1"/>
    <property type="molecule type" value="Genomic_DNA"/>
</dbReference>
<dbReference type="GeneID" id="66579361"/>
<accession>A0A395W9M3</accession>
<dbReference type="Proteomes" id="UP000265489">
    <property type="component" value="Unassembled WGS sequence"/>
</dbReference>
<evidence type="ECO:0000313" key="2">
    <source>
        <dbReference type="EMBL" id="RGU92286.1"/>
    </source>
</evidence>
<evidence type="ECO:0000256" key="1">
    <source>
        <dbReference type="SAM" id="Coils"/>
    </source>
</evidence>
<name>A0A395W9M3_9FIRM</name>